<keyword evidence="3" id="KW-1185">Reference proteome</keyword>
<gene>
    <name evidence="2" type="primary">dndC</name>
    <name evidence="2" type="ORF">H1164_03900</name>
</gene>
<dbReference type="EMBL" id="JACEIP010000004">
    <property type="protein sequence ID" value="MBA4542045.1"/>
    <property type="molecule type" value="Genomic_DNA"/>
</dbReference>
<keyword evidence="2" id="KW-0808">Transferase</keyword>
<dbReference type="InterPro" id="IPR002500">
    <property type="entry name" value="PAPS_reduct_dom"/>
</dbReference>
<dbReference type="Proteomes" id="UP000530514">
    <property type="component" value="Unassembled WGS sequence"/>
</dbReference>
<dbReference type="AlphaFoldDB" id="A0A7W1X8J1"/>
<evidence type="ECO:0000313" key="3">
    <source>
        <dbReference type="Proteomes" id="UP000530514"/>
    </source>
</evidence>
<evidence type="ECO:0000259" key="1">
    <source>
        <dbReference type="Pfam" id="PF01507"/>
    </source>
</evidence>
<evidence type="ECO:0000313" key="2">
    <source>
        <dbReference type="EMBL" id="MBA4542045.1"/>
    </source>
</evidence>
<comment type="caution">
    <text evidence="2">The sequence shown here is derived from an EMBL/GenBank/DDBJ whole genome shotgun (WGS) entry which is preliminary data.</text>
</comment>
<dbReference type="GO" id="GO:0016740">
    <property type="term" value="F:transferase activity"/>
    <property type="evidence" value="ECO:0007669"/>
    <property type="project" value="UniProtKB-KW"/>
</dbReference>
<feature type="domain" description="Phosphoadenosine phosphosulphate reductase" evidence="1">
    <location>
        <begin position="30"/>
        <end position="256"/>
    </location>
</feature>
<dbReference type="SUPFAM" id="SSF52402">
    <property type="entry name" value="Adenine nucleotide alpha hydrolases-like"/>
    <property type="match status" value="1"/>
</dbReference>
<dbReference type="PANTHER" id="PTHR43196">
    <property type="entry name" value="SULFATE ADENYLYLTRANSFERASE SUBUNIT 2"/>
    <property type="match status" value="1"/>
</dbReference>
<dbReference type="Gene3D" id="3.40.50.620">
    <property type="entry name" value="HUPs"/>
    <property type="match status" value="1"/>
</dbReference>
<dbReference type="CDD" id="cd23947">
    <property type="entry name" value="PAPS_reductase-like_YbdN"/>
    <property type="match status" value="1"/>
</dbReference>
<proteinExistence type="predicted"/>
<protein>
    <submittedName>
        <fullName evidence="2">DNA phosphorothioation system sulfurtransferase DndC</fullName>
    </submittedName>
</protein>
<dbReference type="InterPro" id="IPR050128">
    <property type="entry name" value="Sulfate_adenylyltrnsfr_sub2"/>
</dbReference>
<sequence>MISIFSTNEKIERAKEIIKEVYLADNRPWVVGFSGGKDSSAVVQLTLNALGELEPEQRQKKVYVISSDTLVETPLIINQIDKALAKIQAEANRREIPVETQKVKPEINDTFWVSILGKGYPTPRQKFRWCTDRMKIKPANRFIQEKVSEHGEVVMVLGVRMDESKSRAESIKSHTIEGTHLMKHSTLPNAYTFAPIKDWTTDDVWEFLLDEPVWGEENRNLLQLYQDSDGECPLVIDADSKKVSCGNSRFGCWTCTVVNEDKALSGFINNGVDWLRPLLEYRNYLVKAREDRRMRQKCRTNGRIYLTENMKGLDMEKAVVIQESELNEYLTKNNIDLKTVEDLNLIVEVPVEGELLPKKKTLGLGPFTIKARKQLFHQLMETQEEIRKYYGVDIELISPEEIEEIERLWAKEGA</sequence>
<dbReference type="Pfam" id="PF01507">
    <property type="entry name" value="PAPS_reduct"/>
    <property type="match status" value="1"/>
</dbReference>
<organism evidence="2 3">
    <name type="scientific">Thermoactinomyces daqus</name>
    <dbReference type="NCBI Taxonomy" id="1329516"/>
    <lineage>
        <taxon>Bacteria</taxon>
        <taxon>Bacillati</taxon>
        <taxon>Bacillota</taxon>
        <taxon>Bacilli</taxon>
        <taxon>Bacillales</taxon>
        <taxon>Thermoactinomycetaceae</taxon>
        <taxon>Thermoactinomyces</taxon>
    </lineage>
</organism>
<accession>A0A7W1X8J1</accession>
<dbReference type="InterPro" id="IPR017598">
    <property type="entry name" value="SulphurTrfase_DndC"/>
</dbReference>
<dbReference type="OrthoDB" id="9774475at2"/>
<dbReference type="InterPro" id="IPR014729">
    <property type="entry name" value="Rossmann-like_a/b/a_fold"/>
</dbReference>
<reference evidence="2 3" key="1">
    <citation type="submission" date="2020-07" db="EMBL/GenBank/DDBJ databases">
        <authorList>
            <person name="Feng H."/>
        </authorList>
    </citation>
    <scope>NUCLEOTIDE SEQUENCE [LARGE SCALE GENOMIC DNA]</scope>
    <source>
        <strain evidence="3">s-11</strain>
    </source>
</reference>
<dbReference type="PANTHER" id="PTHR43196:SF2">
    <property type="entry name" value="PHOSPHOADENOSINE PHOSPHOSULFATE REDUCTASE"/>
    <property type="match status" value="1"/>
</dbReference>
<dbReference type="NCBIfam" id="TIGR03183">
    <property type="entry name" value="DNA_S_dndC"/>
    <property type="match status" value="1"/>
</dbReference>
<name>A0A7W1X8J1_9BACL</name>